<feature type="domain" description="Bacterial bifunctional deaminase-reductase C-terminal" evidence="4">
    <location>
        <begin position="40"/>
        <end position="243"/>
    </location>
</feature>
<organism evidence="5 6">
    <name type="scientific">Lentzea flaviverrucosa</name>
    <dbReference type="NCBI Taxonomy" id="200379"/>
    <lineage>
        <taxon>Bacteria</taxon>
        <taxon>Bacillati</taxon>
        <taxon>Actinomycetota</taxon>
        <taxon>Actinomycetes</taxon>
        <taxon>Pseudonocardiales</taxon>
        <taxon>Pseudonocardiaceae</taxon>
        <taxon>Lentzea</taxon>
    </lineage>
</organism>
<keyword evidence="2" id="KW-0521">NADP</keyword>
<accession>A0A1H9VJS7</accession>
<evidence type="ECO:0000256" key="2">
    <source>
        <dbReference type="ARBA" id="ARBA00022857"/>
    </source>
</evidence>
<proteinExistence type="predicted"/>
<evidence type="ECO:0000256" key="3">
    <source>
        <dbReference type="ARBA" id="ARBA00023002"/>
    </source>
</evidence>
<dbReference type="AlphaFoldDB" id="A0A1H9VJS7"/>
<protein>
    <submittedName>
        <fullName evidence="5">5-amino-6-(5-phosphoribosylamino)uracil reductase</fullName>
    </submittedName>
</protein>
<evidence type="ECO:0000259" key="4">
    <source>
        <dbReference type="Pfam" id="PF01872"/>
    </source>
</evidence>
<dbReference type="SUPFAM" id="SSF53597">
    <property type="entry name" value="Dihydrofolate reductase-like"/>
    <property type="match status" value="1"/>
</dbReference>
<keyword evidence="6" id="KW-1185">Reference proteome</keyword>
<dbReference type="EMBL" id="FOFT01000010">
    <property type="protein sequence ID" value="SES22000.1"/>
    <property type="molecule type" value="Genomic_DNA"/>
</dbReference>
<evidence type="ECO:0000313" key="6">
    <source>
        <dbReference type="Proteomes" id="UP000199028"/>
    </source>
</evidence>
<evidence type="ECO:0000256" key="1">
    <source>
        <dbReference type="ARBA" id="ARBA00005104"/>
    </source>
</evidence>
<dbReference type="GO" id="GO:0008703">
    <property type="term" value="F:5-amino-6-(5-phosphoribosylamino)uracil reductase activity"/>
    <property type="evidence" value="ECO:0007669"/>
    <property type="project" value="InterPro"/>
</dbReference>
<dbReference type="InterPro" id="IPR024072">
    <property type="entry name" value="DHFR-like_dom_sf"/>
</dbReference>
<keyword evidence="3" id="KW-0560">Oxidoreductase</keyword>
<reference evidence="6" key="1">
    <citation type="submission" date="2016-10" db="EMBL/GenBank/DDBJ databases">
        <authorList>
            <person name="Varghese N."/>
            <person name="Submissions S."/>
        </authorList>
    </citation>
    <scope>NUCLEOTIDE SEQUENCE [LARGE SCALE GENOMIC DNA]</scope>
    <source>
        <strain evidence="6">CGMCC 4.578</strain>
    </source>
</reference>
<dbReference type="Pfam" id="PF01872">
    <property type="entry name" value="RibD_C"/>
    <property type="match status" value="1"/>
</dbReference>
<dbReference type="GO" id="GO:0009231">
    <property type="term" value="P:riboflavin biosynthetic process"/>
    <property type="evidence" value="ECO:0007669"/>
    <property type="project" value="InterPro"/>
</dbReference>
<dbReference type="InterPro" id="IPR002734">
    <property type="entry name" value="RibDG_C"/>
</dbReference>
<dbReference type="InterPro" id="IPR050765">
    <property type="entry name" value="Riboflavin_Biosynth_HTPR"/>
</dbReference>
<gene>
    <name evidence="5" type="ORF">SAMN05216195_110125</name>
</gene>
<name>A0A1H9VJS7_9PSEU</name>
<dbReference type="Gene3D" id="3.40.430.10">
    <property type="entry name" value="Dihydrofolate Reductase, subunit A"/>
    <property type="match status" value="1"/>
</dbReference>
<comment type="pathway">
    <text evidence="1">Cofactor biosynthesis; riboflavin biosynthesis.</text>
</comment>
<dbReference type="PANTHER" id="PTHR38011:SF7">
    <property type="entry name" value="2,5-DIAMINO-6-RIBOSYLAMINO-4(3H)-PYRIMIDINONE 5'-PHOSPHATE REDUCTASE"/>
    <property type="match status" value="1"/>
</dbReference>
<dbReference type="Proteomes" id="UP000199028">
    <property type="component" value="Unassembled WGS sequence"/>
</dbReference>
<sequence>MAVRRSNIFTEKPLSRPYEVKRGKARERFTCSTIGFVTRPHVLLSVAVSLDGHIDDRGTERFPLSNAEDFDHVDRMRAESDAILAGAETLRRDNARLLVYSDERRAARTADGKPEYPLRVTVTRSGNLDPDLRFWHCGGASLVYSRTPETTVGHLTETKTFSEFSEILDDLGARGVRKLMVEGGTSIHTAFLEAGLADEIRVAVAPMLIGQATAPRFVNPAEFPGGPARRFHLEDVTKVGDVAVLRYFPKVTSERA</sequence>
<dbReference type="PANTHER" id="PTHR38011">
    <property type="entry name" value="DIHYDROFOLATE REDUCTASE FAMILY PROTEIN (AFU_ORTHOLOGUE AFUA_8G06820)"/>
    <property type="match status" value="1"/>
</dbReference>
<evidence type="ECO:0000313" key="5">
    <source>
        <dbReference type="EMBL" id="SES22000.1"/>
    </source>
</evidence>